<dbReference type="NCBIfam" id="TIGR00200">
    <property type="entry name" value="cinA_nterm"/>
    <property type="match status" value="1"/>
</dbReference>
<evidence type="ECO:0000256" key="1">
    <source>
        <dbReference type="HAMAP-Rule" id="MF_00226"/>
    </source>
</evidence>
<dbReference type="EMBL" id="FODF01000001">
    <property type="protein sequence ID" value="SEN20481.1"/>
    <property type="molecule type" value="Genomic_DNA"/>
</dbReference>
<organism evidence="3 4">
    <name type="scientific">Peptostreptococcus russellii</name>
    <dbReference type="NCBI Taxonomy" id="215200"/>
    <lineage>
        <taxon>Bacteria</taxon>
        <taxon>Bacillati</taxon>
        <taxon>Bacillota</taxon>
        <taxon>Clostridia</taxon>
        <taxon>Peptostreptococcales</taxon>
        <taxon>Peptostreptococcaceae</taxon>
        <taxon>Peptostreptococcus</taxon>
    </lineage>
</organism>
<dbReference type="NCBIfam" id="TIGR00177">
    <property type="entry name" value="molyb_syn"/>
    <property type="match status" value="1"/>
</dbReference>
<gene>
    <name evidence="1" type="primary">cinA</name>
    <name evidence="3" type="ORF">SAMN05216454_101173</name>
</gene>
<dbReference type="STRING" id="215200.SAMN05216454_101173"/>
<dbReference type="NCBIfam" id="TIGR00199">
    <property type="entry name" value="PncC_domain"/>
    <property type="match status" value="1"/>
</dbReference>
<dbReference type="Proteomes" id="UP000199512">
    <property type="component" value="Unassembled WGS sequence"/>
</dbReference>
<dbReference type="PANTHER" id="PTHR13939:SF0">
    <property type="entry name" value="NMN AMIDOHYDROLASE-LIKE PROTEIN YFAY"/>
    <property type="match status" value="1"/>
</dbReference>
<reference evidence="3 4" key="1">
    <citation type="submission" date="2016-10" db="EMBL/GenBank/DDBJ databases">
        <authorList>
            <person name="de Groot N.N."/>
        </authorList>
    </citation>
    <scope>NUCLEOTIDE SEQUENCE [LARGE SCALE GENOMIC DNA]</scope>
    <source>
        <strain evidence="3 4">Calf135</strain>
    </source>
</reference>
<dbReference type="InterPro" id="IPR008136">
    <property type="entry name" value="CinA_C"/>
</dbReference>
<dbReference type="InterPro" id="IPR001453">
    <property type="entry name" value="MoaB/Mog_dom"/>
</dbReference>
<dbReference type="InterPro" id="IPR050101">
    <property type="entry name" value="CinA"/>
</dbReference>
<protein>
    <recommendedName>
        <fullName evidence="1">Putative competence-damage inducible protein</fullName>
    </recommendedName>
</protein>
<evidence type="ECO:0000313" key="3">
    <source>
        <dbReference type="EMBL" id="SEN20481.1"/>
    </source>
</evidence>
<dbReference type="PANTHER" id="PTHR13939">
    <property type="entry name" value="NICOTINAMIDE-NUCLEOTIDE AMIDOHYDROLASE PNCC"/>
    <property type="match status" value="1"/>
</dbReference>
<dbReference type="InterPro" id="IPR036425">
    <property type="entry name" value="MoaB/Mog-like_dom_sf"/>
</dbReference>
<comment type="similarity">
    <text evidence="1">Belongs to the CinA family.</text>
</comment>
<dbReference type="CDD" id="cd00885">
    <property type="entry name" value="cinA"/>
    <property type="match status" value="1"/>
</dbReference>
<dbReference type="Pfam" id="PF00994">
    <property type="entry name" value="MoCF_biosynth"/>
    <property type="match status" value="1"/>
</dbReference>
<sequence>MNVEIISVGTELLLGDILNTNAQYLSKELANLGLNVYKQVTVGDNIDRLVNCFKDAFEISGADMVITTGGLGPTGDDITKEAAAKYFGQELILDEKSWEEIKEKCAKFSGGMDKIPENNIKQAMFPKEADIIKNDHGTAPGALFKKDSKKILVMPGPPREMKAMFVEQVLPILQGNSNVILKSKYIRFFGIGESALEIELKQILEEQTNPTVALYAKDAEVMIRVTAGADSAEECDKLLDSKIKEISDICGKYIYLIGDDTISSSQTEMDKVVAKLLVEKDLTISVAESCTGGLVASNLINYPGISKVLLEGCVTYSNEAKMMRLGVKKETLDKYGAVSSQTAKEMAEGIAKSLNSDIGVSTTGIAGPDGGSDEKPVGLVYFGIYYKGETFSVRRIFSGDRIKVRERAAREALNQVRLLLLKNKER</sequence>
<dbReference type="AlphaFoldDB" id="A0A1H8ELL4"/>
<dbReference type="PIRSF" id="PIRSF006728">
    <property type="entry name" value="CinA"/>
    <property type="match status" value="1"/>
</dbReference>
<keyword evidence="4" id="KW-1185">Reference proteome</keyword>
<dbReference type="Pfam" id="PF18146">
    <property type="entry name" value="CinA_KH"/>
    <property type="match status" value="1"/>
</dbReference>
<dbReference type="InterPro" id="IPR041424">
    <property type="entry name" value="CinA_KH"/>
</dbReference>
<proteinExistence type="inferred from homology"/>
<dbReference type="SUPFAM" id="SSF53218">
    <property type="entry name" value="Molybdenum cofactor biosynthesis proteins"/>
    <property type="match status" value="1"/>
</dbReference>
<dbReference type="RefSeq" id="WP_091973352.1">
    <property type="nucleotide sequence ID" value="NZ_FODF01000001.1"/>
</dbReference>
<name>A0A1H8ELL4_9FIRM</name>
<dbReference type="InterPro" id="IPR008135">
    <property type="entry name" value="Competence-induced_CinA"/>
</dbReference>
<dbReference type="HAMAP" id="MF_00226_B">
    <property type="entry name" value="CinA_B"/>
    <property type="match status" value="1"/>
</dbReference>
<dbReference type="InterPro" id="IPR036653">
    <property type="entry name" value="CinA-like_C"/>
</dbReference>
<dbReference type="Gene3D" id="3.90.950.20">
    <property type="entry name" value="CinA-like"/>
    <property type="match status" value="1"/>
</dbReference>
<dbReference type="SUPFAM" id="SSF142433">
    <property type="entry name" value="CinA-like"/>
    <property type="match status" value="1"/>
</dbReference>
<dbReference type="Gene3D" id="3.30.70.2860">
    <property type="match status" value="1"/>
</dbReference>
<accession>A0A1H8ELL4</accession>
<feature type="domain" description="MoaB/Mog" evidence="2">
    <location>
        <begin position="4"/>
        <end position="175"/>
    </location>
</feature>
<dbReference type="Gene3D" id="3.40.980.10">
    <property type="entry name" value="MoaB/Mog-like domain"/>
    <property type="match status" value="1"/>
</dbReference>
<dbReference type="NCBIfam" id="NF001813">
    <property type="entry name" value="PRK00549.1"/>
    <property type="match status" value="1"/>
</dbReference>
<dbReference type="SMART" id="SM00852">
    <property type="entry name" value="MoCF_biosynth"/>
    <property type="match status" value="1"/>
</dbReference>
<evidence type="ECO:0000259" key="2">
    <source>
        <dbReference type="SMART" id="SM00852"/>
    </source>
</evidence>
<dbReference type="OrthoDB" id="9801454at2"/>
<dbReference type="Pfam" id="PF02464">
    <property type="entry name" value="CinA"/>
    <property type="match status" value="1"/>
</dbReference>
<evidence type="ECO:0000313" key="4">
    <source>
        <dbReference type="Proteomes" id="UP000199512"/>
    </source>
</evidence>